<dbReference type="AlphaFoldDB" id="A0AAV4DRD0"/>
<feature type="compositionally biased region" description="Polar residues" evidence="1">
    <location>
        <begin position="55"/>
        <end position="68"/>
    </location>
</feature>
<evidence type="ECO:0000313" key="2">
    <source>
        <dbReference type="EMBL" id="GFO46574.1"/>
    </source>
</evidence>
<proteinExistence type="predicted"/>
<keyword evidence="3" id="KW-1185">Reference proteome</keyword>
<protein>
    <recommendedName>
        <fullName evidence="4">VQ domain-containing protein</fullName>
    </recommendedName>
</protein>
<evidence type="ECO:0008006" key="4">
    <source>
        <dbReference type="Google" id="ProtNLM"/>
    </source>
</evidence>
<name>A0AAV4DRD0_9GAST</name>
<accession>A0AAV4DRD0</accession>
<reference evidence="2 3" key="1">
    <citation type="journal article" date="2021" name="Elife">
        <title>Chloroplast acquisition without the gene transfer in kleptoplastic sea slugs, Plakobranchus ocellatus.</title>
        <authorList>
            <person name="Maeda T."/>
            <person name="Takahashi S."/>
            <person name="Yoshida T."/>
            <person name="Shimamura S."/>
            <person name="Takaki Y."/>
            <person name="Nagai Y."/>
            <person name="Toyoda A."/>
            <person name="Suzuki Y."/>
            <person name="Arimoto A."/>
            <person name="Ishii H."/>
            <person name="Satoh N."/>
            <person name="Nishiyama T."/>
            <person name="Hasebe M."/>
            <person name="Maruyama T."/>
            <person name="Minagawa J."/>
            <person name="Obokata J."/>
            <person name="Shigenobu S."/>
        </authorList>
    </citation>
    <scope>NUCLEOTIDE SEQUENCE [LARGE SCALE GENOMIC DNA]</scope>
</reference>
<dbReference type="EMBL" id="BLXT01008196">
    <property type="protein sequence ID" value="GFO46574.1"/>
    <property type="molecule type" value="Genomic_DNA"/>
</dbReference>
<gene>
    <name evidence="2" type="ORF">PoB_007307900</name>
</gene>
<organism evidence="2 3">
    <name type="scientific">Plakobranchus ocellatus</name>
    <dbReference type="NCBI Taxonomy" id="259542"/>
    <lineage>
        <taxon>Eukaryota</taxon>
        <taxon>Metazoa</taxon>
        <taxon>Spiralia</taxon>
        <taxon>Lophotrochozoa</taxon>
        <taxon>Mollusca</taxon>
        <taxon>Gastropoda</taxon>
        <taxon>Heterobranchia</taxon>
        <taxon>Euthyneura</taxon>
        <taxon>Panpulmonata</taxon>
        <taxon>Sacoglossa</taxon>
        <taxon>Placobranchoidea</taxon>
        <taxon>Plakobranchidae</taxon>
        <taxon>Plakobranchus</taxon>
    </lineage>
</organism>
<feature type="region of interest" description="Disordered" evidence="1">
    <location>
        <begin position="55"/>
        <end position="135"/>
    </location>
</feature>
<evidence type="ECO:0000313" key="3">
    <source>
        <dbReference type="Proteomes" id="UP000735302"/>
    </source>
</evidence>
<dbReference type="Proteomes" id="UP000735302">
    <property type="component" value="Unassembled WGS sequence"/>
</dbReference>
<comment type="caution">
    <text evidence="2">The sequence shown here is derived from an EMBL/GenBank/DDBJ whole genome shotgun (WGS) entry which is preliminary data.</text>
</comment>
<sequence>MVIRASRYVPIGRIDRDTFINLVITATKTATDRPQRVNCSKRQGYLHQLSYNCNENSNRSSSKSQMFQNAGYFHQSSQQRKQQKQWSTERQLFPHGGTLTGATRPRSAIRIGWQSPVPPTTPGRETKRQNQSIFF</sequence>
<evidence type="ECO:0000256" key="1">
    <source>
        <dbReference type="SAM" id="MobiDB-lite"/>
    </source>
</evidence>